<proteinExistence type="predicted"/>
<keyword evidence="1" id="KW-1185">Reference proteome</keyword>
<dbReference type="AlphaFoldDB" id="A0A0K0FPK6"/>
<dbReference type="Proteomes" id="UP000035680">
    <property type="component" value="Unassembled WGS sequence"/>
</dbReference>
<organism evidence="1 2">
    <name type="scientific">Strongyloides venezuelensis</name>
    <name type="common">Threadworm</name>
    <dbReference type="NCBI Taxonomy" id="75913"/>
    <lineage>
        <taxon>Eukaryota</taxon>
        <taxon>Metazoa</taxon>
        <taxon>Ecdysozoa</taxon>
        <taxon>Nematoda</taxon>
        <taxon>Chromadorea</taxon>
        <taxon>Rhabditida</taxon>
        <taxon>Tylenchina</taxon>
        <taxon>Panagrolaimomorpha</taxon>
        <taxon>Strongyloidoidea</taxon>
        <taxon>Strongyloididae</taxon>
        <taxon>Strongyloides</taxon>
    </lineage>
</organism>
<dbReference type="WBParaSite" id="SVE_1106300.1">
    <property type="protein sequence ID" value="SVE_1106300.1"/>
    <property type="gene ID" value="SVE_1106300"/>
</dbReference>
<reference evidence="2" key="2">
    <citation type="submission" date="2015-08" db="UniProtKB">
        <authorList>
            <consortium name="WormBaseParasite"/>
        </authorList>
    </citation>
    <scope>IDENTIFICATION</scope>
</reference>
<protein>
    <submittedName>
        <fullName evidence="2">SEC63 domain-containing protein</fullName>
    </submittedName>
</protein>
<accession>A0A0K0FPK6</accession>
<sequence length="122" mass="13983">MAEAIHEIENPVLKPTIRNLVTLRRTFFATAGLTSQEFEALTKQPFDSFVKRNEYRNLFQLNVEDEVQLRAQRQTTHPRRRARTPSITLPVITSTQSGTQPITTQGIYQFSITVSGTYTQKL</sequence>
<evidence type="ECO:0000313" key="1">
    <source>
        <dbReference type="Proteomes" id="UP000035680"/>
    </source>
</evidence>
<evidence type="ECO:0000313" key="2">
    <source>
        <dbReference type="WBParaSite" id="SVE_1106300.1"/>
    </source>
</evidence>
<name>A0A0K0FPK6_STRVS</name>
<reference evidence="1" key="1">
    <citation type="submission" date="2014-07" db="EMBL/GenBank/DDBJ databases">
        <authorList>
            <person name="Martin A.A"/>
            <person name="De Silva N."/>
        </authorList>
    </citation>
    <scope>NUCLEOTIDE SEQUENCE</scope>
</reference>